<keyword evidence="2" id="KW-0489">Methyltransferase</keyword>
<dbReference type="Pfam" id="PF02384">
    <property type="entry name" value="N6_Mtase"/>
    <property type="match status" value="1"/>
</dbReference>
<evidence type="ECO:0000256" key="2">
    <source>
        <dbReference type="ARBA" id="ARBA00022603"/>
    </source>
</evidence>
<evidence type="ECO:0000256" key="4">
    <source>
        <dbReference type="ARBA" id="ARBA00022691"/>
    </source>
</evidence>
<accession>X1UVB0</accession>
<evidence type="ECO:0000256" key="5">
    <source>
        <dbReference type="ARBA" id="ARBA00022747"/>
    </source>
</evidence>
<evidence type="ECO:0000256" key="1">
    <source>
        <dbReference type="ARBA" id="ARBA00011900"/>
    </source>
</evidence>
<reference evidence="8" key="1">
    <citation type="journal article" date="2014" name="Front. Microbiol.">
        <title>High frequency of phylogenetically diverse reductive dehalogenase-homologous genes in deep subseafloor sedimentary metagenomes.</title>
        <authorList>
            <person name="Kawai M."/>
            <person name="Futagami T."/>
            <person name="Toyoda A."/>
            <person name="Takaki Y."/>
            <person name="Nishi S."/>
            <person name="Hori S."/>
            <person name="Arai W."/>
            <person name="Tsubouchi T."/>
            <person name="Morono Y."/>
            <person name="Uchiyama I."/>
            <person name="Ito T."/>
            <person name="Fujiyama A."/>
            <person name="Inagaki F."/>
            <person name="Takami H."/>
        </authorList>
    </citation>
    <scope>NUCLEOTIDE SEQUENCE</scope>
    <source>
        <strain evidence="8">Expedition CK06-06</strain>
    </source>
</reference>
<dbReference type="GO" id="GO:0009007">
    <property type="term" value="F:site-specific DNA-methyltransferase (adenine-specific) activity"/>
    <property type="evidence" value="ECO:0007669"/>
    <property type="project" value="UniProtKB-EC"/>
</dbReference>
<evidence type="ECO:0000259" key="7">
    <source>
        <dbReference type="Pfam" id="PF02384"/>
    </source>
</evidence>
<protein>
    <recommendedName>
        <fullName evidence="1">site-specific DNA-methyltransferase (adenine-specific)</fullName>
        <ecNumber evidence="1">2.1.1.72</ecNumber>
    </recommendedName>
</protein>
<dbReference type="EC" id="2.1.1.72" evidence="1"/>
<dbReference type="Gene3D" id="3.40.50.150">
    <property type="entry name" value="Vaccinia Virus protein VP39"/>
    <property type="match status" value="1"/>
</dbReference>
<feature type="non-terminal residue" evidence="8">
    <location>
        <position position="1"/>
    </location>
</feature>
<dbReference type="GO" id="GO:0009307">
    <property type="term" value="P:DNA restriction-modification system"/>
    <property type="evidence" value="ECO:0007669"/>
    <property type="project" value="UniProtKB-KW"/>
</dbReference>
<dbReference type="GO" id="GO:0008170">
    <property type="term" value="F:N-methyltransferase activity"/>
    <property type="evidence" value="ECO:0007669"/>
    <property type="project" value="InterPro"/>
</dbReference>
<dbReference type="PANTHER" id="PTHR42933:SF3">
    <property type="entry name" value="TYPE I RESTRICTION ENZYME MJAVIII METHYLASE SUBUNIT"/>
    <property type="match status" value="1"/>
</dbReference>
<organism evidence="8">
    <name type="scientific">marine sediment metagenome</name>
    <dbReference type="NCBI Taxonomy" id="412755"/>
    <lineage>
        <taxon>unclassified sequences</taxon>
        <taxon>metagenomes</taxon>
        <taxon>ecological metagenomes</taxon>
    </lineage>
</organism>
<dbReference type="InterPro" id="IPR051537">
    <property type="entry name" value="DNA_Adenine_Mtase"/>
</dbReference>
<keyword evidence="3" id="KW-0808">Transferase</keyword>
<dbReference type="InterPro" id="IPR003356">
    <property type="entry name" value="DNA_methylase_A-5"/>
</dbReference>
<dbReference type="InterPro" id="IPR029063">
    <property type="entry name" value="SAM-dependent_MTases_sf"/>
</dbReference>
<keyword evidence="4" id="KW-0949">S-adenosyl-L-methionine</keyword>
<dbReference type="InterPro" id="IPR002052">
    <property type="entry name" value="DNA_methylase_N6_adenine_CS"/>
</dbReference>
<evidence type="ECO:0000256" key="6">
    <source>
        <dbReference type="ARBA" id="ARBA00047942"/>
    </source>
</evidence>
<dbReference type="PROSITE" id="PS00092">
    <property type="entry name" value="N6_MTASE"/>
    <property type="match status" value="1"/>
</dbReference>
<feature type="domain" description="DNA methylase adenine-specific" evidence="7">
    <location>
        <begin position="1"/>
        <end position="139"/>
    </location>
</feature>
<dbReference type="SUPFAM" id="SSF53335">
    <property type="entry name" value="S-adenosyl-L-methionine-dependent methyltransferases"/>
    <property type="match status" value="1"/>
</dbReference>
<evidence type="ECO:0000313" key="8">
    <source>
        <dbReference type="EMBL" id="GAJ21414.1"/>
    </source>
</evidence>
<feature type="non-terminal residue" evidence="8">
    <location>
        <position position="140"/>
    </location>
</feature>
<dbReference type="EMBL" id="BARW01039586">
    <property type="protein sequence ID" value="GAJ21414.1"/>
    <property type="molecule type" value="Genomic_DNA"/>
</dbReference>
<keyword evidence="5" id="KW-0680">Restriction system</keyword>
<comment type="caution">
    <text evidence="8">The sequence shown here is derived from an EMBL/GenBank/DDBJ whole genome shotgun (WGS) entry which is preliminary data.</text>
</comment>
<comment type="catalytic activity">
    <reaction evidence="6">
        <text>a 2'-deoxyadenosine in DNA + S-adenosyl-L-methionine = an N(6)-methyl-2'-deoxyadenosine in DNA + S-adenosyl-L-homocysteine + H(+)</text>
        <dbReference type="Rhea" id="RHEA:15197"/>
        <dbReference type="Rhea" id="RHEA-COMP:12418"/>
        <dbReference type="Rhea" id="RHEA-COMP:12419"/>
        <dbReference type="ChEBI" id="CHEBI:15378"/>
        <dbReference type="ChEBI" id="CHEBI:57856"/>
        <dbReference type="ChEBI" id="CHEBI:59789"/>
        <dbReference type="ChEBI" id="CHEBI:90615"/>
        <dbReference type="ChEBI" id="CHEBI:90616"/>
        <dbReference type="EC" id="2.1.1.72"/>
    </reaction>
</comment>
<dbReference type="GO" id="GO:0032259">
    <property type="term" value="P:methylation"/>
    <property type="evidence" value="ECO:0007669"/>
    <property type="project" value="UniProtKB-KW"/>
</dbReference>
<dbReference type="PANTHER" id="PTHR42933">
    <property type="entry name" value="SLR6095 PROTEIN"/>
    <property type="match status" value="1"/>
</dbReference>
<sequence length="140" mass="16335">LIQAAKYLVSHGSNPSRLFMYGQEKNYNTYLIAKMNMILHGYADAHIEHSDTFDGPKHIENGKLKQFDIVLANPPWNQNNWHHDKWKNGDPYKRFMFGLPPKRKGDWAWLQLMYASLRPKGRMGIVMDNGVLFRGSSEER</sequence>
<dbReference type="AlphaFoldDB" id="X1UVB0"/>
<name>X1UVB0_9ZZZZ</name>
<proteinExistence type="predicted"/>
<gene>
    <name evidence="8" type="ORF">S12H4_60230</name>
</gene>
<evidence type="ECO:0000256" key="3">
    <source>
        <dbReference type="ARBA" id="ARBA00022679"/>
    </source>
</evidence>
<dbReference type="GO" id="GO:0003677">
    <property type="term" value="F:DNA binding"/>
    <property type="evidence" value="ECO:0007669"/>
    <property type="project" value="InterPro"/>
</dbReference>